<dbReference type="PIRSF" id="PIRSF000167">
    <property type="entry name" value="HemN"/>
    <property type="match status" value="1"/>
</dbReference>
<evidence type="ECO:0000256" key="16">
    <source>
        <dbReference type="PIRSR" id="PIRSR000167-1"/>
    </source>
</evidence>
<keyword evidence="12 15" id="KW-0627">Porphyrin biosynthesis</keyword>
<keyword evidence="11 15" id="KW-0411">Iron-sulfur</keyword>
<comment type="subcellular location">
    <subcellularLocation>
        <location evidence="1 15">Cytoplasm</location>
    </subcellularLocation>
</comment>
<keyword evidence="9 15" id="KW-0560">Oxidoreductase</keyword>
<sequence>MTTNLLINKYCVSAPRYTSYPTVPYWDSRSFDEVKWKDAVKGTFDSSNHLDGISLYIHLPFCESLCTYCGCNTRITKNHKVEVPYIETVLKEWELYVNLFDTRPVIRELHLGGGTPTFFSPKNLALLLNGIFEHADMHQEAEFSFEAHPANTTGLHLTKLKKLGFKRLSLGIQDFDVRVQRIINRVQSVADVETVTELARKAGYYSVNYDLIYGLPLQTIQGLRNTMNEVLRLKPDRIAFYSYAHVPWMKPGQRHFSEQDLPTAEQKQELYELGRQLLKDGGYVEIGMDHFTLSTDSLYKAGEQGKLHRNFMGYTHHYSKLMIGLGVSSISDTWSAFSQNVKKVEEYTNIVNQGRLPVLKGHILDEEDMVIRKHIINIMCRGYTSWQLPEERNEAFVQGLERMRWLAQDGLVILSEEYLSVTPFGKRFLRNICMSLDARLYNQQPETQLFSVAG</sequence>
<dbReference type="GO" id="GO:0004109">
    <property type="term" value="F:coproporphyrinogen oxidase activity"/>
    <property type="evidence" value="ECO:0007669"/>
    <property type="project" value="InterPro"/>
</dbReference>
<comment type="function">
    <text evidence="13">Involved in the heme biosynthesis. Catalyzes the anaerobic oxidative decarboxylation of propionate groups of rings A and B of coproporphyrinogen III to yield the vinyl groups in protoporphyrinogen IX.</text>
</comment>
<evidence type="ECO:0000256" key="14">
    <source>
        <dbReference type="ARBA" id="ARBA00048321"/>
    </source>
</evidence>
<evidence type="ECO:0000256" key="9">
    <source>
        <dbReference type="ARBA" id="ARBA00023002"/>
    </source>
</evidence>
<comment type="subunit">
    <text evidence="4">Monomer.</text>
</comment>
<accession>A0A4U1CGT6</accession>
<feature type="binding site" evidence="16">
    <location>
        <position position="210"/>
    </location>
    <ligand>
        <name>S-adenosyl-L-methionine</name>
        <dbReference type="ChEBI" id="CHEBI:59789"/>
        <label>2</label>
    </ligand>
</feature>
<keyword evidence="8 15" id="KW-0479">Metal-binding</keyword>
<evidence type="ECO:0000256" key="5">
    <source>
        <dbReference type="ARBA" id="ARBA00022485"/>
    </source>
</evidence>
<dbReference type="Gene3D" id="1.10.10.920">
    <property type="match status" value="1"/>
</dbReference>
<gene>
    <name evidence="19" type="primary">hemN</name>
    <name evidence="19" type="ORF">FA047_11425</name>
</gene>
<evidence type="ECO:0000259" key="18">
    <source>
        <dbReference type="PROSITE" id="PS51918"/>
    </source>
</evidence>
<dbReference type="InterPro" id="IPR004558">
    <property type="entry name" value="Coprogen_oxidase_HemN"/>
</dbReference>
<name>A0A4U1CGT6_9SPHI</name>
<dbReference type="GO" id="GO:0006782">
    <property type="term" value="P:protoporphyrinogen IX biosynthetic process"/>
    <property type="evidence" value="ECO:0007669"/>
    <property type="project" value="UniProtKB-UniPathway"/>
</dbReference>
<proteinExistence type="inferred from homology"/>
<dbReference type="GO" id="GO:0051989">
    <property type="term" value="F:coproporphyrinogen dehydrogenase activity"/>
    <property type="evidence" value="ECO:0007669"/>
    <property type="project" value="UniProtKB-EC"/>
</dbReference>
<evidence type="ECO:0000256" key="1">
    <source>
        <dbReference type="ARBA" id="ARBA00004496"/>
    </source>
</evidence>
<evidence type="ECO:0000256" key="15">
    <source>
        <dbReference type="PIRNR" id="PIRNR000167"/>
    </source>
</evidence>
<feature type="binding site" evidence="16">
    <location>
        <begin position="68"/>
        <end position="70"/>
    </location>
    <ligand>
        <name>S-adenosyl-L-methionine</name>
        <dbReference type="ChEBI" id="CHEBI:59789"/>
        <label>2</label>
    </ligand>
</feature>
<dbReference type="RefSeq" id="WP_136836206.1">
    <property type="nucleotide sequence ID" value="NZ_SWBQ01000003.1"/>
</dbReference>
<dbReference type="EC" id="1.3.98.3" evidence="15"/>
<feature type="binding site" evidence="16">
    <location>
        <position position="185"/>
    </location>
    <ligand>
        <name>S-adenosyl-L-methionine</name>
        <dbReference type="ChEBI" id="CHEBI:59789"/>
        <label>2</label>
    </ligand>
</feature>
<dbReference type="SFLD" id="SFLDG01065">
    <property type="entry name" value="anaerobic_coproporphyrinogen-I"/>
    <property type="match status" value="1"/>
</dbReference>
<dbReference type="Pfam" id="PF04055">
    <property type="entry name" value="Radical_SAM"/>
    <property type="match status" value="1"/>
</dbReference>
<evidence type="ECO:0000256" key="7">
    <source>
        <dbReference type="ARBA" id="ARBA00022691"/>
    </source>
</evidence>
<evidence type="ECO:0000256" key="2">
    <source>
        <dbReference type="ARBA" id="ARBA00004785"/>
    </source>
</evidence>
<feature type="binding site" evidence="16">
    <location>
        <position position="173"/>
    </location>
    <ligand>
        <name>S-adenosyl-L-methionine</name>
        <dbReference type="ChEBI" id="CHEBI:59789"/>
        <label>2</label>
    </ligand>
</feature>
<evidence type="ECO:0000313" key="20">
    <source>
        <dbReference type="Proteomes" id="UP000307244"/>
    </source>
</evidence>
<evidence type="ECO:0000256" key="4">
    <source>
        <dbReference type="ARBA" id="ARBA00011245"/>
    </source>
</evidence>
<comment type="pathway">
    <text evidence="2 15">Porphyrin-containing compound metabolism; protoporphyrin-IX biosynthesis; protoporphyrinogen-IX from coproporphyrinogen-III (AdoMet route): step 1/1.</text>
</comment>
<keyword evidence="6 15" id="KW-0963">Cytoplasm</keyword>
<dbReference type="SMART" id="SM00729">
    <property type="entry name" value="Elp3"/>
    <property type="match status" value="1"/>
</dbReference>
<dbReference type="SFLD" id="SFLDS00029">
    <property type="entry name" value="Radical_SAM"/>
    <property type="match status" value="1"/>
</dbReference>
<keyword evidence="10 15" id="KW-0408">Iron</keyword>
<feature type="binding site" evidence="16">
    <location>
        <begin position="114"/>
        <end position="115"/>
    </location>
    <ligand>
        <name>S-adenosyl-L-methionine</name>
        <dbReference type="ChEBI" id="CHEBI:59789"/>
        <label>2</label>
    </ligand>
</feature>
<feature type="binding site" evidence="16">
    <location>
        <position position="330"/>
    </location>
    <ligand>
        <name>S-adenosyl-L-methionine</name>
        <dbReference type="ChEBI" id="CHEBI:59789"/>
        <label>1</label>
    </ligand>
</feature>
<feature type="binding site" evidence="16">
    <location>
        <position position="146"/>
    </location>
    <ligand>
        <name>S-adenosyl-L-methionine</name>
        <dbReference type="ChEBI" id="CHEBI:59789"/>
        <label>1</label>
    </ligand>
</feature>
<dbReference type="InterPro" id="IPR023404">
    <property type="entry name" value="rSAM_horseshoe"/>
</dbReference>
<dbReference type="UniPathway" id="UPA00251">
    <property type="reaction ID" value="UER00323"/>
</dbReference>
<evidence type="ECO:0000256" key="12">
    <source>
        <dbReference type="ARBA" id="ARBA00023244"/>
    </source>
</evidence>
<comment type="similarity">
    <text evidence="3 15">Belongs to the anaerobic coproporphyrinogen-III oxidase family.</text>
</comment>
<keyword evidence="20" id="KW-1185">Reference proteome</keyword>
<feature type="binding site" evidence="16">
    <location>
        <position position="113"/>
    </location>
    <ligand>
        <name>S-adenosyl-L-methionine</name>
        <dbReference type="ChEBI" id="CHEBI:59789"/>
        <label>1</label>
    </ligand>
</feature>
<evidence type="ECO:0000256" key="13">
    <source>
        <dbReference type="ARBA" id="ARBA00024295"/>
    </source>
</evidence>
<dbReference type="SUPFAM" id="SSF102114">
    <property type="entry name" value="Radical SAM enzymes"/>
    <property type="match status" value="1"/>
</dbReference>
<dbReference type="InterPro" id="IPR006638">
    <property type="entry name" value="Elp3/MiaA/NifB-like_rSAM"/>
</dbReference>
<dbReference type="NCBIfam" id="TIGR00538">
    <property type="entry name" value="hemN"/>
    <property type="match status" value="1"/>
</dbReference>
<feature type="binding site" evidence="16">
    <location>
        <position position="244"/>
    </location>
    <ligand>
        <name>S-adenosyl-L-methionine</name>
        <dbReference type="ChEBI" id="CHEBI:59789"/>
        <label>2</label>
    </ligand>
</feature>
<reference evidence="19 20" key="1">
    <citation type="submission" date="2019-04" db="EMBL/GenBank/DDBJ databases">
        <title>Pedobacter sp. RP-3-15 sp. nov., isolated from Arctic soil.</title>
        <authorList>
            <person name="Dahal R.H."/>
            <person name="Kim D.-U."/>
        </authorList>
    </citation>
    <scope>NUCLEOTIDE SEQUENCE [LARGE SCALE GENOMIC DNA]</scope>
    <source>
        <strain evidence="19 20">RP-3-15</strain>
    </source>
</reference>
<organism evidence="19 20">
    <name type="scientific">Pedobacter frigoris</name>
    <dbReference type="NCBI Taxonomy" id="2571272"/>
    <lineage>
        <taxon>Bacteria</taxon>
        <taxon>Pseudomonadati</taxon>
        <taxon>Bacteroidota</taxon>
        <taxon>Sphingobacteriia</taxon>
        <taxon>Sphingobacteriales</taxon>
        <taxon>Sphingobacteriaceae</taxon>
        <taxon>Pedobacter</taxon>
    </lineage>
</organism>
<keyword evidence="5 15" id="KW-0004">4Fe-4S</keyword>
<dbReference type="InterPro" id="IPR034505">
    <property type="entry name" value="Coproporphyrinogen-III_oxidase"/>
</dbReference>
<evidence type="ECO:0000256" key="10">
    <source>
        <dbReference type="ARBA" id="ARBA00023004"/>
    </source>
</evidence>
<dbReference type="OrthoDB" id="9808022at2"/>
<dbReference type="InterPro" id="IPR007197">
    <property type="entry name" value="rSAM"/>
</dbReference>
<comment type="caution">
    <text evidence="19">The sequence shown here is derived from an EMBL/GenBank/DDBJ whole genome shotgun (WGS) entry which is preliminary data.</text>
</comment>
<feature type="binding site" evidence="17">
    <location>
        <position position="66"/>
    </location>
    <ligand>
        <name>[4Fe-4S] cluster</name>
        <dbReference type="ChEBI" id="CHEBI:49883"/>
        <note>4Fe-4S-S-AdoMet</note>
    </ligand>
</feature>
<evidence type="ECO:0000256" key="11">
    <source>
        <dbReference type="ARBA" id="ARBA00023014"/>
    </source>
</evidence>
<dbReference type="AlphaFoldDB" id="A0A4U1CGT6"/>
<evidence type="ECO:0000256" key="17">
    <source>
        <dbReference type="PIRSR" id="PIRSR000167-2"/>
    </source>
</evidence>
<feature type="binding site" evidence="17">
    <location>
        <position position="62"/>
    </location>
    <ligand>
        <name>[4Fe-4S] cluster</name>
        <dbReference type="ChEBI" id="CHEBI:49883"/>
        <note>4Fe-4S-S-AdoMet</note>
    </ligand>
</feature>
<dbReference type="Gene3D" id="3.80.30.20">
    <property type="entry name" value="tm_1862 like domain"/>
    <property type="match status" value="1"/>
</dbReference>
<feature type="binding site" evidence="17">
    <location>
        <position position="69"/>
    </location>
    <ligand>
        <name>[4Fe-4S] cluster</name>
        <dbReference type="ChEBI" id="CHEBI:49883"/>
        <note>4Fe-4S-S-AdoMet</note>
    </ligand>
</feature>
<feature type="domain" description="Radical SAM core" evidence="18">
    <location>
        <begin position="47"/>
        <end position="280"/>
    </location>
</feature>
<evidence type="ECO:0000256" key="6">
    <source>
        <dbReference type="ARBA" id="ARBA00022490"/>
    </source>
</evidence>
<feature type="binding site" evidence="16">
    <location>
        <position position="56"/>
    </location>
    <ligand>
        <name>S-adenosyl-L-methionine</name>
        <dbReference type="ChEBI" id="CHEBI:59789"/>
        <label>1</label>
    </ligand>
</feature>
<dbReference type="Proteomes" id="UP000307244">
    <property type="component" value="Unassembled WGS sequence"/>
</dbReference>
<comment type="catalytic activity">
    <reaction evidence="14 15">
        <text>coproporphyrinogen III + 2 S-adenosyl-L-methionine = protoporphyrinogen IX + 2 5'-deoxyadenosine + 2 L-methionine + 2 CO2</text>
        <dbReference type="Rhea" id="RHEA:15425"/>
        <dbReference type="ChEBI" id="CHEBI:16526"/>
        <dbReference type="ChEBI" id="CHEBI:17319"/>
        <dbReference type="ChEBI" id="CHEBI:57307"/>
        <dbReference type="ChEBI" id="CHEBI:57309"/>
        <dbReference type="ChEBI" id="CHEBI:57844"/>
        <dbReference type="ChEBI" id="CHEBI:59789"/>
        <dbReference type="EC" id="1.3.98.3"/>
    </reaction>
</comment>
<dbReference type="GO" id="GO:0005737">
    <property type="term" value="C:cytoplasm"/>
    <property type="evidence" value="ECO:0007669"/>
    <property type="project" value="UniProtKB-SubCell"/>
</dbReference>
<evidence type="ECO:0000256" key="8">
    <source>
        <dbReference type="ARBA" id="ARBA00022723"/>
    </source>
</evidence>
<dbReference type="EMBL" id="SWBQ01000003">
    <property type="protein sequence ID" value="TKC05944.1"/>
    <property type="molecule type" value="Genomic_DNA"/>
</dbReference>
<dbReference type="PROSITE" id="PS51918">
    <property type="entry name" value="RADICAL_SAM"/>
    <property type="match status" value="1"/>
</dbReference>
<dbReference type="PANTHER" id="PTHR13932">
    <property type="entry name" value="COPROPORPHYRINIGEN III OXIDASE"/>
    <property type="match status" value="1"/>
</dbReference>
<dbReference type="GO" id="GO:0046872">
    <property type="term" value="F:metal ion binding"/>
    <property type="evidence" value="ECO:0007669"/>
    <property type="project" value="UniProtKB-KW"/>
</dbReference>
<protein>
    <recommendedName>
        <fullName evidence="15">Coproporphyrinogen-III oxidase</fullName>
        <ecNumber evidence="15">1.3.98.3</ecNumber>
    </recommendedName>
</protein>
<dbReference type="InterPro" id="IPR058240">
    <property type="entry name" value="rSAM_sf"/>
</dbReference>
<keyword evidence="7 15" id="KW-0949">S-adenosyl-L-methionine</keyword>
<evidence type="ECO:0000256" key="3">
    <source>
        <dbReference type="ARBA" id="ARBA00005493"/>
    </source>
</evidence>
<dbReference type="GO" id="GO:0051539">
    <property type="term" value="F:4 iron, 4 sulfur cluster binding"/>
    <property type="evidence" value="ECO:0007669"/>
    <property type="project" value="UniProtKB-KW"/>
</dbReference>
<comment type="cofactor">
    <cofactor evidence="15 17">
        <name>[4Fe-4S] cluster</name>
        <dbReference type="ChEBI" id="CHEBI:49883"/>
    </cofactor>
    <text evidence="15 17">Binds 1 [4Fe-4S] cluster. The cluster is coordinated with 3 cysteines and an exchangeable S-adenosyl-L-methionine.</text>
</comment>
<evidence type="ECO:0000313" key="19">
    <source>
        <dbReference type="EMBL" id="TKC05944.1"/>
    </source>
</evidence>
<dbReference type="PANTHER" id="PTHR13932:SF6">
    <property type="entry name" value="OXYGEN-INDEPENDENT COPROPORPHYRINOGEN III OXIDASE"/>
    <property type="match status" value="1"/>
</dbReference>